<dbReference type="OrthoDB" id="289213at2"/>
<gene>
    <name evidence="2" type="ORF">Enr17x_10330</name>
</gene>
<dbReference type="AlphaFoldDB" id="A0A518I7F0"/>
<name>A0A518I7F0_9PLAN</name>
<dbReference type="RefSeq" id="WP_145306437.1">
    <property type="nucleotide sequence ID" value="NZ_CP037452.1"/>
</dbReference>
<feature type="signal peptide" evidence="1">
    <location>
        <begin position="1"/>
        <end position="21"/>
    </location>
</feature>
<dbReference type="PROSITE" id="PS51257">
    <property type="entry name" value="PROKAR_LIPOPROTEIN"/>
    <property type="match status" value="1"/>
</dbReference>
<evidence type="ECO:0000313" key="3">
    <source>
        <dbReference type="Proteomes" id="UP000318313"/>
    </source>
</evidence>
<keyword evidence="1" id="KW-0732">Signal</keyword>
<proteinExistence type="predicted"/>
<reference evidence="2 3" key="1">
    <citation type="submission" date="2019-03" db="EMBL/GenBank/DDBJ databases">
        <title>Deep-cultivation of Planctomycetes and their phenomic and genomic characterization uncovers novel biology.</title>
        <authorList>
            <person name="Wiegand S."/>
            <person name="Jogler M."/>
            <person name="Boedeker C."/>
            <person name="Pinto D."/>
            <person name="Vollmers J."/>
            <person name="Rivas-Marin E."/>
            <person name="Kohn T."/>
            <person name="Peeters S.H."/>
            <person name="Heuer A."/>
            <person name="Rast P."/>
            <person name="Oberbeckmann S."/>
            <person name="Bunk B."/>
            <person name="Jeske O."/>
            <person name="Meyerdierks A."/>
            <person name="Storesund J.E."/>
            <person name="Kallscheuer N."/>
            <person name="Luecker S."/>
            <person name="Lage O.M."/>
            <person name="Pohl T."/>
            <person name="Merkel B.J."/>
            <person name="Hornburger P."/>
            <person name="Mueller R.-W."/>
            <person name="Bruemmer F."/>
            <person name="Labrenz M."/>
            <person name="Spormann A.M."/>
            <person name="Op den Camp H."/>
            <person name="Overmann J."/>
            <person name="Amann R."/>
            <person name="Jetten M.S.M."/>
            <person name="Mascher T."/>
            <person name="Medema M.H."/>
            <person name="Devos D.P."/>
            <person name="Kaster A.-K."/>
            <person name="Ovreas L."/>
            <person name="Rohde M."/>
            <person name="Galperin M.Y."/>
            <person name="Jogler C."/>
        </authorList>
    </citation>
    <scope>NUCLEOTIDE SEQUENCE [LARGE SCALE GENOMIC DNA]</scope>
    <source>
        <strain evidence="2 3">Enr17</strain>
    </source>
</reference>
<keyword evidence="3" id="KW-1185">Reference proteome</keyword>
<organism evidence="2 3">
    <name type="scientific">Gimesia fumaroli</name>
    <dbReference type="NCBI Taxonomy" id="2527976"/>
    <lineage>
        <taxon>Bacteria</taxon>
        <taxon>Pseudomonadati</taxon>
        <taxon>Planctomycetota</taxon>
        <taxon>Planctomycetia</taxon>
        <taxon>Planctomycetales</taxon>
        <taxon>Planctomycetaceae</taxon>
        <taxon>Gimesia</taxon>
    </lineage>
</organism>
<dbReference type="EMBL" id="CP037452">
    <property type="protein sequence ID" value="QDV49018.1"/>
    <property type="molecule type" value="Genomic_DNA"/>
</dbReference>
<evidence type="ECO:0008006" key="4">
    <source>
        <dbReference type="Google" id="ProtNLM"/>
    </source>
</evidence>
<dbReference type="Proteomes" id="UP000318313">
    <property type="component" value="Chromosome"/>
</dbReference>
<sequence precursor="true">MKKSLSFLTLLALAFTFPLLTGCGKPAEQGAQEAGQPAKPLGPAESMQALIDGVNNQEMQAVWNFLPGTYQKDVNGLVHEFSTKMDPEMYNGTFQTGQRLTKLLKDKKEYILKNPMIQGLPVPQEKVEQYWAPTVNILSGIVNSDISSLDKLKSFDGGKFLSTTGNQVAKDVVVFSDLIPVKEGEMSLSEKMKQTKVSVVSTEGDTATIKIEAPGEEPKEQVMVKVEEKWIPKNLADKWQSQMEDAHKKLAELTPEKVTAQKEQTLAGLKKTNDVLAQLESAKTEEEFNKKLSPILAPVAMLAPMMMMQLGGQPMMGGPGGPSLGDSKPADPNTMVTIVIAKKLSNAEQDPIIEELLQSADDSDNINVVPTVEGETTIFQISPVADVEGFAKKIKFGKATKVDPKTRSITVELKK</sequence>
<evidence type="ECO:0000313" key="2">
    <source>
        <dbReference type="EMBL" id="QDV49018.1"/>
    </source>
</evidence>
<dbReference type="KEGG" id="gfm:Enr17x_10330"/>
<evidence type="ECO:0000256" key="1">
    <source>
        <dbReference type="SAM" id="SignalP"/>
    </source>
</evidence>
<feature type="chain" id="PRO_5021718374" description="Lipoprotein" evidence="1">
    <location>
        <begin position="22"/>
        <end position="415"/>
    </location>
</feature>
<accession>A0A518I7F0</accession>
<protein>
    <recommendedName>
        <fullName evidence="4">Lipoprotein</fullName>
    </recommendedName>
</protein>